<keyword evidence="10" id="KW-1015">Disulfide bond</keyword>
<feature type="transmembrane region" description="Helical" evidence="14">
    <location>
        <begin position="653"/>
        <end position="670"/>
    </location>
</feature>
<dbReference type="Gene3D" id="2.60.220.50">
    <property type="match status" value="1"/>
</dbReference>
<sequence>MAIKVMSKLSVGKAHPCPASRCFCARSRTIQPETGVPDAPTVLTHPQPKIPSAHLYSILFQSPRFEPPQPPKMKLPPRIAWTIFTLLCFATHAFANDMVQVTKCEGETAKLSCPDGLVIDIALANYGRFSVNPCNPDGLTNLSTACLNKDTLDIVKERCDNRTECDINVSVSLFGDACPNTPKYLEVNYACVKPAPTTTTSTTTTARPTTPEIPVNSIKPAPFSHRGDVPPTPDSAEDAESKRKTTTSPKPVFCEAGPRRFVHWPKTEGGRMARVPCPSGMNGFAEWRCGKNGFWRPASGPDLSGCMSSWSIKHLDNVKTDRSDAVTQREALKFVHSQSQREQLVGGDLLNVDKILKEVTLNMQKIAEETPASLESHERDVEMARLTVEIANHLLSSNNAGGWIDLQDTPKRRHAASSLLLTVERALATTVSRKKSSASTSTSTKIVAQPFISSEVSSVALSPYVAFPGAPYNKDEVIVPREALQVSGDVTADVVYANIDGLPIFLNPSNATRGVTQIVASRIVTLSIVANGKIHEVEHLADPVVIKFKHLNQSDELSNPTCASWDPIEHEWTTNGSRLKSANKTQVICEYTHLSHFAVLMDVHGIKPSAWHVDNLRLLTQVCCVFSILCLLATFLVYAIVSNMMIDRNFIHVNFTGVYWVAMVIFLFGIDRTMDWYCSTIAIVLHYLFLCVFSWSLLEGVMLYDMIKTVFNTKHYGKTLLCVIGYGIPALIVGAAFIYKPNGYGTVDHCWLTTDDYFNWAFAGPVFIVVFINICFLFMTLSAVLNRYRLCNVDDSNTFSKKWILGSLGLLFLLGITWGLGFFWFGNGNIYVAYAFVILNGLQGAGVFLFHVVLNARIKEEFTNFLRRNDALPFCCRSCVLSPMDRSGPFTPSGNSSGTESQRNSSPSQTPPRKGYINEYDLANNKYDEQEPFLRDDVYASPYRHPRMFTFNGNYAEPPMSGYYAAPPCYGRSVTLGRPSSSRLPEYPAVRQQPPPVAVYPNHTFHPVAPSVHNNQPEGEYYATIPYDDLPHYQRYLQDQAYTHPDYYRQAALMEHWQNTGIRPPPQFRPPPPPSNGITSLPLSDDSAYSDSCASMRPTPERSPNARTTSRLVMDFDRPNGIAVQHL</sequence>
<evidence type="ECO:0000256" key="2">
    <source>
        <dbReference type="ARBA" id="ARBA00010933"/>
    </source>
</evidence>
<evidence type="ECO:0000256" key="13">
    <source>
        <dbReference type="SAM" id="MobiDB-lite"/>
    </source>
</evidence>
<comment type="similarity">
    <text evidence="2">Belongs to the G-protein coupled receptor 2 family. LN-TM7 subfamily.</text>
</comment>
<feature type="domain" description="G-protein coupled receptors family 2 profile 1" evidence="16">
    <location>
        <begin position="235"/>
        <end position="310"/>
    </location>
</feature>
<feature type="transmembrane region" description="Helical" evidence="14">
    <location>
        <begin position="803"/>
        <end position="825"/>
    </location>
</feature>
<keyword evidence="7 14" id="KW-1133">Transmembrane helix</keyword>
<reference evidence="20" key="2">
    <citation type="submission" date="2020-10" db="UniProtKB">
        <authorList>
            <consortium name="WormBaseParasite"/>
        </authorList>
    </citation>
    <scope>IDENTIFICATION</scope>
</reference>
<keyword evidence="19" id="KW-1185">Reference proteome</keyword>
<dbReference type="PANTHER" id="PTHR12011:SF467">
    <property type="entry name" value="LATROPHILIN-LIKE PROTEIN 1"/>
    <property type="match status" value="1"/>
</dbReference>
<keyword evidence="5" id="KW-0732">Signal</keyword>
<evidence type="ECO:0000256" key="6">
    <source>
        <dbReference type="ARBA" id="ARBA00022734"/>
    </source>
</evidence>
<keyword evidence="12" id="KW-0807">Transducer</keyword>
<dbReference type="InterPro" id="IPR043159">
    <property type="entry name" value="Lectin_gal-bd_sf"/>
</dbReference>
<keyword evidence="11" id="KW-0675">Receptor</keyword>
<evidence type="ECO:0000256" key="10">
    <source>
        <dbReference type="ARBA" id="ARBA00023157"/>
    </source>
</evidence>
<feature type="domain" description="G-protein coupled receptors family 2 profile 2" evidence="18">
    <location>
        <begin position="616"/>
        <end position="855"/>
    </location>
</feature>
<evidence type="ECO:0000256" key="11">
    <source>
        <dbReference type="ARBA" id="ARBA00023170"/>
    </source>
</evidence>
<evidence type="ECO:0000256" key="1">
    <source>
        <dbReference type="ARBA" id="ARBA00004651"/>
    </source>
</evidence>
<dbReference type="SMART" id="SM00008">
    <property type="entry name" value="HormR"/>
    <property type="match status" value="1"/>
</dbReference>
<feature type="compositionally biased region" description="Low complexity" evidence="13">
    <location>
        <begin position="196"/>
        <end position="210"/>
    </location>
</feature>
<feature type="compositionally biased region" description="Polar residues" evidence="13">
    <location>
        <begin position="890"/>
        <end position="908"/>
    </location>
</feature>
<dbReference type="GO" id="GO:0030246">
    <property type="term" value="F:carbohydrate binding"/>
    <property type="evidence" value="ECO:0007669"/>
    <property type="project" value="UniProtKB-KW"/>
</dbReference>
<dbReference type="PROSITE" id="PS50221">
    <property type="entry name" value="GAIN_B"/>
    <property type="match status" value="1"/>
</dbReference>
<dbReference type="WBParaSite" id="Pan_g10124.t1">
    <property type="protein sequence ID" value="Pan_g10124.t1"/>
    <property type="gene ID" value="Pan_g10124"/>
</dbReference>
<keyword evidence="3" id="KW-1003">Cell membrane</keyword>
<dbReference type="Pfam" id="PF02140">
    <property type="entry name" value="SUEL_Lectin"/>
    <property type="match status" value="1"/>
</dbReference>
<evidence type="ECO:0000256" key="3">
    <source>
        <dbReference type="ARBA" id="ARBA00022475"/>
    </source>
</evidence>
<feature type="compositionally biased region" description="Low complexity" evidence="13">
    <location>
        <begin position="1084"/>
        <end position="1095"/>
    </location>
</feature>
<dbReference type="InterPro" id="IPR017981">
    <property type="entry name" value="GPCR_2-like_7TM"/>
</dbReference>
<dbReference type="SMART" id="SM00303">
    <property type="entry name" value="GPS"/>
    <property type="match status" value="1"/>
</dbReference>
<dbReference type="InterPro" id="IPR057244">
    <property type="entry name" value="GAIN_B"/>
</dbReference>
<dbReference type="GO" id="GO:0005886">
    <property type="term" value="C:plasma membrane"/>
    <property type="evidence" value="ECO:0007669"/>
    <property type="project" value="UniProtKB-SubCell"/>
</dbReference>
<feature type="transmembrane region" description="Helical" evidence="14">
    <location>
        <begin position="676"/>
        <end position="698"/>
    </location>
</feature>
<feature type="transmembrane region" description="Helical" evidence="14">
    <location>
        <begin position="719"/>
        <end position="739"/>
    </location>
</feature>
<proteinExistence type="inferred from homology"/>
<evidence type="ECO:0000256" key="5">
    <source>
        <dbReference type="ARBA" id="ARBA00022729"/>
    </source>
</evidence>
<feature type="region of interest" description="Disordered" evidence="13">
    <location>
        <begin position="196"/>
        <end position="252"/>
    </location>
</feature>
<dbReference type="Pfam" id="PF02793">
    <property type="entry name" value="HRM"/>
    <property type="match status" value="1"/>
</dbReference>
<evidence type="ECO:0000256" key="14">
    <source>
        <dbReference type="SAM" id="Phobius"/>
    </source>
</evidence>
<evidence type="ECO:0000256" key="12">
    <source>
        <dbReference type="ARBA" id="ARBA00023224"/>
    </source>
</evidence>
<evidence type="ECO:0000256" key="7">
    <source>
        <dbReference type="ARBA" id="ARBA00022989"/>
    </source>
</evidence>
<reference evidence="19" key="1">
    <citation type="journal article" date="2013" name="Genetics">
        <title>The draft genome and transcriptome of Panagrellus redivivus are shaped by the harsh demands of a free-living lifestyle.</title>
        <authorList>
            <person name="Srinivasan J."/>
            <person name="Dillman A.R."/>
            <person name="Macchietto M.G."/>
            <person name="Heikkinen L."/>
            <person name="Lakso M."/>
            <person name="Fracchia K.M."/>
            <person name="Antoshechkin I."/>
            <person name="Mortazavi A."/>
            <person name="Wong G."/>
            <person name="Sternberg P.W."/>
        </authorList>
    </citation>
    <scope>NUCLEOTIDE SEQUENCE [LARGE SCALE GENOMIC DNA]</scope>
    <source>
        <strain evidence="19">MT8872</strain>
    </source>
</reference>
<dbReference type="InterPro" id="IPR001879">
    <property type="entry name" value="GPCR_2_extracellular_dom"/>
</dbReference>
<dbReference type="Gene3D" id="1.20.1070.10">
    <property type="entry name" value="Rhodopsin 7-helix transmembrane proteins"/>
    <property type="match status" value="1"/>
</dbReference>
<dbReference type="Gene3D" id="4.10.1240.10">
    <property type="entry name" value="GPCR, family 2, extracellular hormone receptor domain"/>
    <property type="match status" value="1"/>
</dbReference>
<organism evidence="19 20">
    <name type="scientific">Panagrellus redivivus</name>
    <name type="common">Microworm</name>
    <dbReference type="NCBI Taxonomy" id="6233"/>
    <lineage>
        <taxon>Eukaryota</taxon>
        <taxon>Metazoa</taxon>
        <taxon>Ecdysozoa</taxon>
        <taxon>Nematoda</taxon>
        <taxon>Chromadorea</taxon>
        <taxon>Rhabditida</taxon>
        <taxon>Tylenchina</taxon>
        <taxon>Panagrolaimomorpha</taxon>
        <taxon>Panagrolaimoidea</taxon>
        <taxon>Panagrolaimidae</taxon>
        <taxon>Panagrellus</taxon>
    </lineage>
</organism>
<dbReference type="SUPFAM" id="SSF111418">
    <property type="entry name" value="Hormone receptor domain"/>
    <property type="match status" value="1"/>
</dbReference>
<feature type="domain" description="GAIN-B" evidence="15">
    <location>
        <begin position="450"/>
        <end position="607"/>
    </location>
</feature>
<dbReference type="InterPro" id="IPR032471">
    <property type="entry name" value="AGRL2-4_GAIN_subdom_A"/>
</dbReference>
<dbReference type="FunFam" id="2.60.120.740:FF:000001">
    <property type="entry name" value="Adhesion G protein-coupled receptor L2"/>
    <property type="match status" value="1"/>
</dbReference>
<evidence type="ECO:0000256" key="9">
    <source>
        <dbReference type="ARBA" id="ARBA00023136"/>
    </source>
</evidence>
<feature type="transmembrane region" description="Helical" evidence="14">
    <location>
        <begin position="759"/>
        <end position="782"/>
    </location>
</feature>
<dbReference type="PROSITE" id="PS50228">
    <property type="entry name" value="SUEL_LECTIN"/>
    <property type="match status" value="1"/>
</dbReference>
<evidence type="ECO:0000259" key="15">
    <source>
        <dbReference type="PROSITE" id="PS50221"/>
    </source>
</evidence>
<evidence type="ECO:0000313" key="19">
    <source>
        <dbReference type="Proteomes" id="UP000492821"/>
    </source>
</evidence>
<evidence type="ECO:0000256" key="4">
    <source>
        <dbReference type="ARBA" id="ARBA00022692"/>
    </source>
</evidence>
<protein>
    <submittedName>
        <fullName evidence="20">Latrophilin Cirl</fullName>
    </submittedName>
</protein>
<evidence type="ECO:0000256" key="8">
    <source>
        <dbReference type="ARBA" id="ARBA00023040"/>
    </source>
</evidence>
<dbReference type="InterPro" id="IPR036445">
    <property type="entry name" value="GPCR_2_extracell_dom_sf"/>
</dbReference>
<dbReference type="InterPro" id="IPR000922">
    <property type="entry name" value="Lectin_gal-bd_dom"/>
</dbReference>
<accession>A0A7E4ULD6</accession>
<keyword evidence="9 14" id="KW-0472">Membrane</keyword>
<dbReference type="Pfam" id="PF01825">
    <property type="entry name" value="GPS"/>
    <property type="match status" value="1"/>
</dbReference>
<dbReference type="AlphaFoldDB" id="A0A7E4ULD6"/>
<keyword evidence="4 14" id="KW-0812">Transmembrane</keyword>
<name>A0A7E4ULD6_PANRE</name>
<dbReference type="PANTHER" id="PTHR12011">
    <property type="entry name" value="ADHESION G-PROTEIN COUPLED RECEPTOR"/>
    <property type="match status" value="1"/>
</dbReference>
<dbReference type="Pfam" id="PF16489">
    <property type="entry name" value="GAIN"/>
    <property type="match status" value="1"/>
</dbReference>
<dbReference type="InterPro" id="IPR046338">
    <property type="entry name" value="GAIN_dom_sf"/>
</dbReference>
<keyword evidence="6" id="KW-0430">Lectin</keyword>
<comment type="subcellular location">
    <subcellularLocation>
        <location evidence="1">Cell membrane</location>
        <topology evidence="1">Multi-pass membrane protein</topology>
    </subcellularLocation>
</comment>
<feature type="domain" description="SUEL-type lectin" evidence="17">
    <location>
        <begin position="103"/>
        <end position="192"/>
    </location>
</feature>
<dbReference type="InterPro" id="IPR000832">
    <property type="entry name" value="GPCR_2_secretin-like"/>
</dbReference>
<evidence type="ECO:0000313" key="20">
    <source>
        <dbReference type="WBParaSite" id="Pan_g10124.t1"/>
    </source>
</evidence>
<evidence type="ECO:0000259" key="17">
    <source>
        <dbReference type="PROSITE" id="PS50228"/>
    </source>
</evidence>
<feature type="transmembrane region" description="Helical" evidence="14">
    <location>
        <begin position="618"/>
        <end position="641"/>
    </location>
</feature>
<dbReference type="Proteomes" id="UP000492821">
    <property type="component" value="Unassembled WGS sequence"/>
</dbReference>
<evidence type="ECO:0000259" key="16">
    <source>
        <dbReference type="PROSITE" id="PS50227"/>
    </source>
</evidence>
<dbReference type="InterPro" id="IPR000203">
    <property type="entry name" value="GPS"/>
</dbReference>
<feature type="region of interest" description="Disordered" evidence="13">
    <location>
        <begin position="890"/>
        <end position="917"/>
    </location>
</feature>
<dbReference type="GO" id="GO:0007166">
    <property type="term" value="P:cell surface receptor signaling pathway"/>
    <property type="evidence" value="ECO:0007669"/>
    <property type="project" value="InterPro"/>
</dbReference>
<feature type="compositionally biased region" description="Pro residues" evidence="13">
    <location>
        <begin position="1063"/>
        <end position="1075"/>
    </location>
</feature>
<dbReference type="Pfam" id="PF00002">
    <property type="entry name" value="7tm_2"/>
    <property type="match status" value="1"/>
</dbReference>
<dbReference type="Gene3D" id="2.60.120.740">
    <property type="match status" value="1"/>
</dbReference>
<evidence type="ECO:0000259" key="18">
    <source>
        <dbReference type="PROSITE" id="PS50261"/>
    </source>
</evidence>
<feature type="region of interest" description="Disordered" evidence="13">
    <location>
        <begin position="1060"/>
        <end position="1111"/>
    </location>
</feature>
<dbReference type="PROSITE" id="PS50261">
    <property type="entry name" value="G_PROTEIN_RECEP_F2_4"/>
    <property type="match status" value="1"/>
</dbReference>
<feature type="transmembrane region" description="Helical" evidence="14">
    <location>
        <begin position="831"/>
        <end position="854"/>
    </location>
</feature>
<dbReference type="PROSITE" id="PS50227">
    <property type="entry name" value="G_PROTEIN_RECEP_F2_3"/>
    <property type="match status" value="1"/>
</dbReference>
<dbReference type="GO" id="GO:0004930">
    <property type="term" value="F:G protein-coupled receptor activity"/>
    <property type="evidence" value="ECO:0007669"/>
    <property type="project" value="UniProtKB-KW"/>
</dbReference>
<keyword evidence="8" id="KW-0297">G-protein coupled receptor</keyword>